<dbReference type="GO" id="GO:0070967">
    <property type="term" value="F:coenzyme F420 binding"/>
    <property type="evidence" value="ECO:0007669"/>
    <property type="project" value="TreeGrafter"/>
</dbReference>
<protein>
    <submittedName>
        <fullName evidence="4">PPOX class F420-dependent oxidoreductase</fullName>
        <ecNumber evidence="3">1.-.-.-</ecNumber>
    </submittedName>
</protein>
<dbReference type="NCBIfam" id="TIGR03666">
    <property type="entry name" value="Rv2061_F420"/>
    <property type="match status" value="1"/>
</dbReference>
<dbReference type="GO" id="GO:0016627">
    <property type="term" value="F:oxidoreductase activity, acting on the CH-CH group of donors"/>
    <property type="evidence" value="ECO:0007669"/>
    <property type="project" value="TreeGrafter"/>
</dbReference>
<reference evidence="3" key="2">
    <citation type="submission" date="2018-05" db="EMBL/GenBank/DDBJ databases">
        <authorList>
            <person name="Moura L."/>
            <person name="Setubal J.C."/>
        </authorList>
    </citation>
    <scope>NUCLEOTIDE SEQUENCE</scope>
    <source>
        <strain evidence="3">ZC4RG45</strain>
    </source>
</reference>
<reference evidence="3" key="4">
    <citation type="submission" date="2023-08" db="EMBL/GenBank/DDBJ databases">
        <authorList>
            <person name="Guima S.E.S."/>
            <person name="Martins L.F."/>
            <person name="Silva A.M."/>
            <person name="Setubal J.C."/>
        </authorList>
    </citation>
    <scope>NUCLEOTIDE SEQUENCE</scope>
    <source>
        <strain evidence="3">ZC4RG45</strain>
    </source>
</reference>
<dbReference type="InterPro" id="IPR019965">
    <property type="entry name" value="PPOX_F420-dep_Rv2061_put"/>
</dbReference>
<dbReference type="SUPFAM" id="SSF50475">
    <property type="entry name" value="FMN-binding split barrel"/>
    <property type="match status" value="1"/>
</dbReference>
<evidence type="ECO:0000313" key="4">
    <source>
        <dbReference type="EMBL" id="PZM97330.1"/>
    </source>
</evidence>
<name>A0A2W4JE31_9PSEU</name>
<dbReference type="EC" id="1.-.-.-" evidence="3"/>
<feature type="domain" description="Pyridoxamine 5'-phosphate oxidase N-terminal" evidence="2">
    <location>
        <begin position="2"/>
        <end position="99"/>
    </location>
</feature>
<dbReference type="InterPro" id="IPR011576">
    <property type="entry name" value="Pyridox_Oxase_N"/>
</dbReference>
<dbReference type="Proteomes" id="UP000249324">
    <property type="component" value="Unassembled WGS sequence"/>
</dbReference>
<evidence type="ECO:0000313" key="3">
    <source>
        <dbReference type="EMBL" id="MFO7194044.1"/>
    </source>
</evidence>
<evidence type="ECO:0000256" key="1">
    <source>
        <dbReference type="ARBA" id="ARBA00023002"/>
    </source>
</evidence>
<sequence length="128" mass="14340">MERLRGHKYVLLTTYRKSGTPVSTPVWFVHDPDDGRKVYVWSARDAGKVKRIRAGSRATLVACDALGKTTYGEPVDGTPRLLDDGGTERMRKLLVKKYGILGYLTVYGSILRGGRRRTIGIEIEADRD</sequence>
<evidence type="ECO:0000313" key="5">
    <source>
        <dbReference type="Proteomes" id="UP000249324"/>
    </source>
</evidence>
<reference evidence="4" key="1">
    <citation type="submission" date="2018-05" db="EMBL/GenBank/DDBJ databases">
        <authorList>
            <person name="Lanie J.A."/>
            <person name="Ng W.-L."/>
            <person name="Kazmierczak K.M."/>
            <person name="Andrzejewski T.M."/>
            <person name="Davidsen T.M."/>
            <person name="Wayne K.J."/>
            <person name="Tettelin H."/>
            <person name="Glass J.I."/>
            <person name="Rusch D."/>
            <person name="Podicherti R."/>
            <person name="Tsui H.-C.T."/>
            <person name="Winkler M.E."/>
        </authorList>
    </citation>
    <scope>NUCLEOTIDE SEQUENCE</scope>
    <source>
        <strain evidence="4">ZC4RG45</strain>
    </source>
</reference>
<dbReference type="STRING" id="1111738.GCA_000427905_00723"/>
<dbReference type="InterPro" id="IPR012349">
    <property type="entry name" value="Split_barrel_FMN-bd"/>
</dbReference>
<dbReference type="GO" id="GO:0005829">
    <property type="term" value="C:cytosol"/>
    <property type="evidence" value="ECO:0007669"/>
    <property type="project" value="TreeGrafter"/>
</dbReference>
<dbReference type="Gene3D" id="2.30.110.10">
    <property type="entry name" value="Electron Transport, Fmn-binding Protein, Chain A"/>
    <property type="match status" value="1"/>
</dbReference>
<dbReference type="Pfam" id="PF01243">
    <property type="entry name" value="PNPOx_N"/>
    <property type="match status" value="1"/>
</dbReference>
<organism evidence="4">
    <name type="scientific">Thermocrispum agreste</name>
    <dbReference type="NCBI Taxonomy" id="37925"/>
    <lineage>
        <taxon>Bacteria</taxon>
        <taxon>Bacillati</taxon>
        <taxon>Actinomycetota</taxon>
        <taxon>Actinomycetes</taxon>
        <taxon>Pseudonocardiales</taxon>
        <taxon>Pseudonocardiaceae</taxon>
        <taxon>Thermocrispum</taxon>
    </lineage>
</organism>
<reference evidence="3 5" key="3">
    <citation type="journal article" date="2021" name="BMC Genomics">
        <title>Genome-resolved metagenome and metatranscriptome analyses of thermophilic composting reveal key bacterial players and their metabolic interactions.</title>
        <authorList>
            <person name="Braga L.P.P."/>
            <person name="Pereira R.V."/>
            <person name="Martins L.F."/>
            <person name="Moura L.M.S."/>
            <person name="Sanchez F.B."/>
            <person name="Patane J.S.L."/>
            <person name="da Silva A.M."/>
            <person name="Setubal J.C."/>
        </authorList>
    </citation>
    <scope>NUCLEOTIDE SEQUENCE [LARGE SCALE GENOMIC DNA]</scope>
    <source>
        <strain evidence="3">ZC4RG45</strain>
    </source>
</reference>
<dbReference type="PANTHER" id="PTHR35176:SF11">
    <property type="entry name" value="PYRIDOXAMINE 5'-PHOSPHATE OXIDASE FAMILY PROTEIN"/>
    <property type="match status" value="1"/>
</dbReference>
<dbReference type="PANTHER" id="PTHR35176">
    <property type="entry name" value="HEME OXYGENASE HI_0854-RELATED"/>
    <property type="match status" value="1"/>
</dbReference>
<proteinExistence type="predicted"/>
<dbReference type="InterPro" id="IPR052019">
    <property type="entry name" value="F420H2_bilvrd_red/Heme_oxyg"/>
</dbReference>
<accession>A0A2W4JE31</accession>
<comment type="caution">
    <text evidence="4">The sequence shown here is derived from an EMBL/GenBank/DDBJ whole genome shotgun (WGS) entry which is preliminary data.</text>
</comment>
<dbReference type="EMBL" id="QGUI02000332">
    <property type="protein sequence ID" value="MFO7194044.1"/>
    <property type="molecule type" value="Genomic_DNA"/>
</dbReference>
<dbReference type="EMBL" id="QGUI01000318">
    <property type="protein sequence ID" value="PZM97330.1"/>
    <property type="molecule type" value="Genomic_DNA"/>
</dbReference>
<evidence type="ECO:0000259" key="2">
    <source>
        <dbReference type="Pfam" id="PF01243"/>
    </source>
</evidence>
<gene>
    <name evidence="3" type="ORF">DIU77_017520</name>
    <name evidence="4" type="ORF">DIU77_09470</name>
</gene>
<dbReference type="AlphaFoldDB" id="A0A2W4JE31"/>
<keyword evidence="1 3" id="KW-0560">Oxidoreductase</keyword>